<dbReference type="Proteomes" id="UP000789595">
    <property type="component" value="Unassembled WGS sequence"/>
</dbReference>
<keyword evidence="2" id="KW-0472">Membrane</keyword>
<proteinExistence type="predicted"/>
<evidence type="ECO:0000313" key="4">
    <source>
        <dbReference type="EMBL" id="CAH0377777.1"/>
    </source>
</evidence>
<evidence type="ECO:0000256" key="1">
    <source>
        <dbReference type="SAM" id="MobiDB-lite"/>
    </source>
</evidence>
<gene>
    <name evidence="4" type="ORF">PECAL_5P22960</name>
</gene>
<dbReference type="AlphaFoldDB" id="A0A8J2SWK1"/>
<keyword evidence="2" id="KW-0812">Transmembrane</keyword>
<accession>A0A8J2SWK1</accession>
<protein>
    <submittedName>
        <fullName evidence="4">Uncharacterized protein</fullName>
    </submittedName>
</protein>
<feature type="region of interest" description="Disordered" evidence="1">
    <location>
        <begin position="18"/>
        <end position="41"/>
    </location>
</feature>
<evidence type="ECO:0000256" key="2">
    <source>
        <dbReference type="SAM" id="Phobius"/>
    </source>
</evidence>
<keyword evidence="2" id="KW-1133">Transmembrane helix</keyword>
<reference evidence="4" key="1">
    <citation type="submission" date="2021-11" db="EMBL/GenBank/DDBJ databases">
        <authorList>
            <consortium name="Genoscope - CEA"/>
            <person name="William W."/>
        </authorList>
    </citation>
    <scope>NUCLEOTIDE SEQUENCE</scope>
</reference>
<feature type="compositionally biased region" description="Pro residues" evidence="1">
    <location>
        <begin position="20"/>
        <end position="33"/>
    </location>
</feature>
<feature type="compositionally biased region" description="Polar residues" evidence="1">
    <location>
        <begin position="375"/>
        <end position="387"/>
    </location>
</feature>
<keyword evidence="3" id="KW-0732">Signal</keyword>
<feature type="region of interest" description="Disordered" evidence="1">
    <location>
        <begin position="375"/>
        <end position="417"/>
    </location>
</feature>
<feature type="transmembrane region" description="Helical" evidence="2">
    <location>
        <begin position="344"/>
        <end position="365"/>
    </location>
</feature>
<evidence type="ECO:0000313" key="5">
    <source>
        <dbReference type="Proteomes" id="UP000789595"/>
    </source>
</evidence>
<sequence>MSRRSMLRAALILASIHAQTPPPASGPAEPSPPACADDSTWHKKDDETKNCQWVSELLPTRCDVHGDDRTAQEACRKTCDTCESELPPPRRSTFAPTVTPSEEEECRTDICLDRDNDCCAPLGGEGAGDKPEPRGCSIPGFVVKPDPTGRSGWAPCHAAFGTDATYKCCRDTEFASPNEVCRSDICKDRDDDCCATGGEQGTKNEPRGCKVDGYKVTADMHGRSGWAPCKAAFGQDAIYQCCIPKDEYKETCRSDICVDRDSDCCAPEGEKRGCGIAGYHPAPDPTGKSGWAPCKAAFGQGAIYQCCGPADLMQETLQPTQKPTQAPTVAAAKKKYVHGSRSGLQVFFALVLIMVIIISIMAICARCKKDQRSNQRSLEMSERQSSYEPPVVQGERVPTPMGRVPPSKLDSPRGAVV</sequence>
<evidence type="ECO:0000256" key="3">
    <source>
        <dbReference type="SAM" id="SignalP"/>
    </source>
</evidence>
<dbReference type="EMBL" id="CAKKNE010000005">
    <property type="protein sequence ID" value="CAH0377777.1"/>
    <property type="molecule type" value="Genomic_DNA"/>
</dbReference>
<name>A0A8J2SWK1_9STRA</name>
<organism evidence="4 5">
    <name type="scientific">Pelagomonas calceolata</name>
    <dbReference type="NCBI Taxonomy" id="35677"/>
    <lineage>
        <taxon>Eukaryota</taxon>
        <taxon>Sar</taxon>
        <taxon>Stramenopiles</taxon>
        <taxon>Ochrophyta</taxon>
        <taxon>Pelagophyceae</taxon>
        <taxon>Pelagomonadales</taxon>
        <taxon>Pelagomonadaceae</taxon>
        <taxon>Pelagomonas</taxon>
    </lineage>
</organism>
<keyword evidence="5" id="KW-1185">Reference proteome</keyword>
<comment type="caution">
    <text evidence="4">The sequence shown here is derived from an EMBL/GenBank/DDBJ whole genome shotgun (WGS) entry which is preliminary data.</text>
</comment>
<feature type="chain" id="PRO_5035195835" evidence="3">
    <location>
        <begin position="19"/>
        <end position="417"/>
    </location>
</feature>
<feature type="signal peptide" evidence="3">
    <location>
        <begin position="1"/>
        <end position="18"/>
    </location>
</feature>